<evidence type="ECO:0000256" key="1">
    <source>
        <dbReference type="ARBA" id="ARBA00004251"/>
    </source>
</evidence>
<evidence type="ECO:0000256" key="7">
    <source>
        <dbReference type="ARBA" id="ARBA00022737"/>
    </source>
</evidence>
<evidence type="ECO:0000256" key="4">
    <source>
        <dbReference type="ARBA" id="ARBA00022692"/>
    </source>
</evidence>
<feature type="domain" description="Cadherin" evidence="15">
    <location>
        <begin position="1360"/>
        <end position="1453"/>
    </location>
</feature>
<evidence type="ECO:0000256" key="3">
    <source>
        <dbReference type="ARBA" id="ARBA00022536"/>
    </source>
</evidence>
<dbReference type="Proteomes" id="UP000596742">
    <property type="component" value="Unassembled WGS sequence"/>
</dbReference>
<feature type="domain" description="Cadherin" evidence="15">
    <location>
        <begin position="2461"/>
        <end position="2562"/>
    </location>
</feature>
<dbReference type="EMBL" id="UYJE01009779">
    <property type="protein sequence ID" value="VDI76596.1"/>
    <property type="molecule type" value="Genomic_DNA"/>
</dbReference>
<comment type="caution">
    <text evidence="16">The sequence shown here is derived from an EMBL/GenBank/DDBJ whole genome shotgun (WGS) entry which is preliminary data.</text>
</comment>
<keyword evidence="7" id="KW-0677">Repeat</keyword>
<keyword evidence="4" id="KW-0812">Transmembrane</keyword>
<feature type="domain" description="Cadherin" evidence="15">
    <location>
        <begin position="2563"/>
        <end position="2666"/>
    </location>
</feature>
<evidence type="ECO:0000256" key="12">
    <source>
        <dbReference type="ARBA" id="ARBA00023157"/>
    </source>
</evidence>
<feature type="domain" description="Cadherin" evidence="15">
    <location>
        <begin position="1461"/>
        <end position="1562"/>
    </location>
</feature>
<dbReference type="Gene3D" id="2.60.40.60">
    <property type="entry name" value="Cadherins"/>
    <property type="match status" value="26"/>
</dbReference>
<gene>
    <name evidence="16" type="ORF">MGAL_10B067596</name>
</gene>
<evidence type="ECO:0000256" key="14">
    <source>
        <dbReference type="PROSITE-ProRule" id="PRU00043"/>
    </source>
</evidence>
<evidence type="ECO:0000256" key="8">
    <source>
        <dbReference type="ARBA" id="ARBA00022837"/>
    </source>
</evidence>
<keyword evidence="5" id="KW-0479">Metal-binding</keyword>
<feature type="domain" description="Cadherin" evidence="15">
    <location>
        <begin position="1063"/>
        <end position="1164"/>
    </location>
</feature>
<dbReference type="OrthoDB" id="6252479at2759"/>
<organism evidence="16 17">
    <name type="scientific">Mytilus galloprovincialis</name>
    <name type="common">Mediterranean mussel</name>
    <dbReference type="NCBI Taxonomy" id="29158"/>
    <lineage>
        <taxon>Eukaryota</taxon>
        <taxon>Metazoa</taxon>
        <taxon>Spiralia</taxon>
        <taxon>Lophotrochozoa</taxon>
        <taxon>Mollusca</taxon>
        <taxon>Bivalvia</taxon>
        <taxon>Autobranchia</taxon>
        <taxon>Pteriomorphia</taxon>
        <taxon>Mytilida</taxon>
        <taxon>Mytiloidea</taxon>
        <taxon>Mytilidae</taxon>
        <taxon>Mytilinae</taxon>
        <taxon>Mytilus</taxon>
    </lineage>
</organism>
<feature type="domain" description="Cadherin" evidence="15">
    <location>
        <begin position="763"/>
        <end position="860"/>
    </location>
</feature>
<dbReference type="GO" id="GO:0005886">
    <property type="term" value="C:plasma membrane"/>
    <property type="evidence" value="ECO:0007669"/>
    <property type="project" value="UniProtKB-SubCell"/>
</dbReference>
<evidence type="ECO:0000256" key="2">
    <source>
        <dbReference type="ARBA" id="ARBA00022475"/>
    </source>
</evidence>
<feature type="domain" description="Cadherin" evidence="15">
    <location>
        <begin position="1667"/>
        <end position="1781"/>
    </location>
</feature>
<accession>A0A8B6HBU1</accession>
<dbReference type="FunFam" id="2.60.40.60:FF:000100">
    <property type="entry name" value="protocadherin Fat 2"/>
    <property type="match status" value="1"/>
</dbReference>
<dbReference type="GO" id="GO:0005509">
    <property type="term" value="F:calcium ion binding"/>
    <property type="evidence" value="ECO:0007669"/>
    <property type="project" value="UniProtKB-UniRule"/>
</dbReference>
<feature type="domain" description="Cadherin" evidence="15">
    <location>
        <begin position="967"/>
        <end position="1062"/>
    </location>
</feature>
<evidence type="ECO:0000256" key="13">
    <source>
        <dbReference type="ARBA" id="ARBA00023180"/>
    </source>
</evidence>
<keyword evidence="12" id="KW-1015">Disulfide bond</keyword>
<feature type="domain" description="Cadherin" evidence="15">
    <location>
        <begin position="1991"/>
        <end position="2085"/>
    </location>
</feature>
<evidence type="ECO:0000259" key="15">
    <source>
        <dbReference type="PROSITE" id="PS50268"/>
    </source>
</evidence>
<comment type="subcellular location">
    <subcellularLocation>
        <location evidence="1">Cell membrane</location>
        <topology evidence="1">Single-pass type I membrane protein</topology>
    </subcellularLocation>
</comment>
<feature type="domain" description="Cadherin" evidence="15">
    <location>
        <begin position="1782"/>
        <end position="1883"/>
    </location>
</feature>
<dbReference type="FunFam" id="2.60.40.60:FF:000123">
    <property type="entry name" value="Protocadherin beta 4"/>
    <property type="match status" value="1"/>
</dbReference>
<keyword evidence="17" id="KW-1185">Reference proteome</keyword>
<keyword evidence="13" id="KW-0325">Glycoprotein</keyword>
<dbReference type="PROSITE" id="PS50268">
    <property type="entry name" value="CADHERIN_2"/>
    <property type="match status" value="24"/>
</dbReference>
<dbReference type="CDD" id="cd11304">
    <property type="entry name" value="Cadherin_repeat"/>
    <property type="match status" value="23"/>
</dbReference>
<dbReference type="PANTHER" id="PTHR24026">
    <property type="entry name" value="FAT ATYPICAL CADHERIN-RELATED"/>
    <property type="match status" value="1"/>
</dbReference>
<feature type="domain" description="Cadherin" evidence="15">
    <location>
        <begin position="331"/>
        <end position="438"/>
    </location>
</feature>
<feature type="domain" description="Cadherin" evidence="15">
    <location>
        <begin position="130"/>
        <end position="234"/>
    </location>
</feature>
<evidence type="ECO:0000256" key="11">
    <source>
        <dbReference type="ARBA" id="ARBA00023136"/>
    </source>
</evidence>
<dbReference type="FunFam" id="2.60.40.60:FF:000020">
    <property type="entry name" value="Dachsous cadherin-related 1b"/>
    <property type="match status" value="3"/>
</dbReference>
<dbReference type="PRINTS" id="PR00205">
    <property type="entry name" value="CADHERIN"/>
</dbReference>
<feature type="domain" description="Cadherin" evidence="15">
    <location>
        <begin position="235"/>
        <end position="330"/>
    </location>
</feature>
<dbReference type="Pfam" id="PF00028">
    <property type="entry name" value="Cadherin"/>
    <property type="match status" value="18"/>
</dbReference>
<name>A0A8B6HBU1_MYTGA</name>
<dbReference type="PANTHER" id="PTHR24026:SF136">
    <property type="entry name" value="PROTOCADHERIN-23"/>
    <property type="match status" value="1"/>
</dbReference>
<proteinExistence type="predicted"/>
<dbReference type="SUPFAM" id="SSF49313">
    <property type="entry name" value="Cadherin-like"/>
    <property type="match status" value="26"/>
</dbReference>
<feature type="domain" description="Cadherin" evidence="15">
    <location>
        <begin position="2236"/>
        <end position="2355"/>
    </location>
</feature>
<evidence type="ECO:0000256" key="6">
    <source>
        <dbReference type="ARBA" id="ARBA00022729"/>
    </source>
</evidence>
<dbReference type="InterPro" id="IPR002126">
    <property type="entry name" value="Cadherin-like_dom"/>
</dbReference>
<keyword evidence="11" id="KW-0472">Membrane</keyword>
<dbReference type="SMART" id="SM00112">
    <property type="entry name" value="CA"/>
    <property type="match status" value="25"/>
</dbReference>
<feature type="domain" description="Cadherin" evidence="15">
    <location>
        <begin position="2356"/>
        <end position="2460"/>
    </location>
</feature>
<dbReference type="InterPro" id="IPR020894">
    <property type="entry name" value="Cadherin_CS"/>
</dbReference>
<evidence type="ECO:0000313" key="16">
    <source>
        <dbReference type="EMBL" id="VDI76596.1"/>
    </source>
</evidence>
<evidence type="ECO:0000313" key="17">
    <source>
        <dbReference type="Proteomes" id="UP000596742"/>
    </source>
</evidence>
<dbReference type="FunFam" id="2.60.40.60:FF:000005">
    <property type="entry name" value="Protocadherin 9"/>
    <property type="match status" value="1"/>
</dbReference>
<sequence>MFLFHFQDVNDYSPKFNSSKYLFTVEEDAYQTNHIKVGSVHAFDEDATVEYNTVHYGISNGNSHGNFHIDKLNGDILIVKKLDYETKQNYTLMVTATDGKPFNNTGNILTSTVTVEITVNDINDNPPVFDKDLYKCTVSENSTGLIAGCNLIVTDLDTGISGQSQVSVKNNTRFQIKRTGSLLQLEVVRPLDFDRGQKIYYLNVTAEDKGTPSLHSSVLVEVVVTNINDNEPYFISTSYTFTIPEDIETNVLIGRVMAEDVDHDNLTFSVSGSGSNFKVDYVTGNIYTNAVFVNKLNSLYFHVGVFDGSYTSTTNITVHIEDVNNNVPHFLNSSYHFSVVENVNNTLLGRVQAKDSDKGNNSKIQYTLLSSEWEHNLKVNIQTGAISVSGSLDREQLDSTNGKIYVVVMAIDQGTPPLTGTTEVIIEVKDVNDNCPKFPGDDRKYTYLLTELTKPVNFHIADAIDKDSDVSNNGIVYSLISGGPFFIIHQNGSLSAKQNLKMENTAKGKFKIVINAKNSKFCGHISHASQEVEVVLEDVNNHSPKMAKRTFSVTLLENFITGSSVMNKERIKATDADTDKRYNTVTYWITSGNNNGTFVIDHYTGDIILAKQLDYDDGGKKSYTLVVSAIDCLASVDGHCNHNDTATVNIGVTDINDNKPTFTKGLYDCTTTENMKGFIPVCKIAATDKDSGQNGNFTFKSTNANYSITSVGVVTLKTQLDYESGQTDYTVIIEAIDQGKPSLTGSATVFVHITDINDNPPVFGGKYDFSVPENEPEGSLVGVVMATDLDADSTLIFSLLNHSKDFEINNNGLLQSKKKFDYETDPTKYYIQVKVSDGKHNVTTTVSVTILNINDNPPQFTQNTYNISVFEDVKTKAIQVVNATDLDNLHSITYSIVGGDASCHDVFTMASSGILYIKNTHNCLDYEIKPVHTLLVQASDGTPFSHTSRALIMINLKNTDNKPPEFYWKTYTATIKENMKVGSSVVKVGASDPDSTKLIYKAVNYKDEFEFQQNMLVTKKELDAEVHQRYMVNISVSDGTNEQDYATVEVLLEDVNDNVPLFTSSLKNFSIPANALGNRRVGQLTAKDKDISNGGFTFYLANEDHFRIDNLTGELFVMDDHVKFQANVMYNMTVNVMDHGQPPLTTSAEINIFIDITNHNPPKFINGPYSKSFKENANINSSVITVQAKDKDPGDAGIVWYKLVPNSKYDSKFHINENSGEITLMGKLDYEGDKYYELTVLAIDRADDPKTATTHVQIHITNVNEKPQFLEKMDGLCVKSPITKDQLVAIVNARDPDDNDVLSYSLNDTTHFRIGNKSGEIRAKHKVAINLTISVIVKDKGGLMDTKEIELYNNPSLVITPAIITVDVTENSTDHYITKVNASSKQTLSYTLFNSTGFSIDSNGTITSDGPLDRETETKKITVIHVQVNSSSSSCLGQVNINIEDINDNPPRFGFQYDTKTIPESLLSGTCFFPLPVEDPDLNTKLNFSIIEDDSHGKFKIQPYSNQTGGCLVLKTSLDYESMPDNLNGLYSLKAEVSDGKYSSTREIKVHIQDINDNDPIFNQTQYYAEISENVPQYTSIIHMTAYDKDALDEGKLKYSLEGDDSMYFIIQNSSHFGDLEVNTNLNRENRSSYTVTIIAHDSDGHTGSTNVSITILDVNEFKPKFNKDSYLFETLEGPSSKGFDMVVSTTDPDLGDNGTNSFTLINDYGGLFNITTLPNNTGVITVLKELDRESQNSQKENGTAVYRLHVKAEDHGIPAKSEVTVVVLHVEDINDCKPQFTQPHYHAEVLEGSHKGFSILTVTATDCDYLEQYNNITFSLTGTDSDLFEINNSGEIHLNTTISVQSHKDKFNLTIVATDSANTNQVPLTVLITDVNDHDPVFTHPIYNFSTPETDGTGDIVVGLVSATDEDLGQNGIVTYSIISIDVQHVFNISQDGTITVIGELDRDQCISNRYPFTVIARDNGPSKRTGYTEVIVYVTDINDNSPIFTEEWYNGTVLENSPDDTEVNILPPISSTDADSGKNGTKGIRYSIIGTGLPFDINDITGAVFTNGSKLLTDIGLGNSNVVMVTITLLDVNDEPPQFTKNNYIFSVNESAVGGQKVGVVMATDEDVNGNTTTRYRIGSGSDGKFYVDILSGVIYTSGGLDREKKAKYEINIEAFDGQQKTNNTSPFIISGDNLILDGSLDREMKDEYSVKIYAKDNGIPACVVSSYLEVHVEDINDNSPIFYNADGSVISQADATIIEKSPVGSPILLPSVKDNDAGENAEVEFSLSAEKSDILKYFGISKKTGVVTIKAQVDLNSLNRLHVLDKNATKTAALEMWVIATDKGKPNMSSALNLTVTVEGINDQAPVFLSPEYDYTIPENITIGSVVGTVEAIVENGTNHKLHYSLITNSESSKFFSVAPISGNITTVATIDREKTPTFHFAVQVKDGKIPERTAYSMVSITVTDVNDNHPEFKQRSYQYIIEENVLSPGISVTATDADINNYGEVTYSLVRNPGNQFLLNKQTGMLSVNGTLDREEETCYNLTVFAVDHGSSPLTSSVEVMVTVTDHNDNTPKFTTNNRTFYVKENQHPGQYVCVLKAEDPDNGVNGSVIYMFSGNAYPQFNIDPMSGKITTLVSLDYEVKSVYNLTVIAMDLGTPSLNSTFELNIMVQDEYDTAPQFPRSLYERTIDVNTPTSTVILGVTAGQYIKEYKIEGMVNYLLCNYLLKFN</sequence>
<dbReference type="PROSITE" id="PS00232">
    <property type="entry name" value="CADHERIN_1"/>
    <property type="match status" value="9"/>
</dbReference>
<feature type="domain" description="Cadherin" evidence="15">
    <location>
        <begin position="1165"/>
        <end position="1269"/>
    </location>
</feature>
<feature type="domain" description="Cadherin" evidence="15">
    <location>
        <begin position="17"/>
        <end position="129"/>
    </location>
</feature>
<dbReference type="GO" id="GO:0007156">
    <property type="term" value="P:homophilic cell adhesion via plasma membrane adhesion molecules"/>
    <property type="evidence" value="ECO:0007669"/>
    <property type="project" value="InterPro"/>
</dbReference>
<reference evidence="16" key="1">
    <citation type="submission" date="2018-11" db="EMBL/GenBank/DDBJ databases">
        <authorList>
            <person name="Alioto T."/>
            <person name="Alioto T."/>
        </authorList>
    </citation>
    <scope>NUCLEOTIDE SEQUENCE</scope>
</reference>
<keyword evidence="9" id="KW-0130">Cell adhesion</keyword>
<feature type="domain" description="Cadherin" evidence="15">
    <location>
        <begin position="1884"/>
        <end position="1990"/>
    </location>
</feature>
<feature type="domain" description="Cadherin" evidence="15">
    <location>
        <begin position="861"/>
        <end position="966"/>
    </location>
</feature>
<dbReference type="InterPro" id="IPR015919">
    <property type="entry name" value="Cadherin-like_sf"/>
</dbReference>
<evidence type="ECO:0000256" key="10">
    <source>
        <dbReference type="ARBA" id="ARBA00022989"/>
    </source>
</evidence>
<protein>
    <submittedName>
        <fullName evidence="16">Protocadherin Fat 4</fullName>
    </submittedName>
</protein>
<feature type="domain" description="Cadherin" evidence="15">
    <location>
        <begin position="547"/>
        <end position="662"/>
    </location>
</feature>
<dbReference type="FunFam" id="2.60.40.60:FF:000015">
    <property type="entry name" value="FAT atypical cadherin 1"/>
    <property type="match status" value="1"/>
</dbReference>
<feature type="domain" description="Cadherin" evidence="15">
    <location>
        <begin position="1563"/>
        <end position="1666"/>
    </location>
</feature>
<keyword evidence="2" id="KW-1003">Cell membrane</keyword>
<evidence type="ECO:0000256" key="5">
    <source>
        <dbReference type="ARBA" id="ARBA00022723"/>
    </source>
</evidence>
<dbReference type="FunFam" id="2.60.40.60:FF:000033">
    <property type="entry name" value="FAT atypical cadherin 1"/>
    <property type="match status" value="1"/>
</dbReference>
<keyword evidence="10" id="KW-1133">Transmembrane helix</keyword>
<feature type="domain" description="Cadherin" evidence="15">
    <location>
        <begin position="2086"/>
        <end position="2229"/>
    </location>
</feature>
<keyword evidence="6" id="KW-0732">Signal</keyword>
<feature type="domain" description="Cadherin" evidence="15">
    <location>
        <begin position="663"/>
        <end position="763"/>
    </location>
</feature>
<keyword evidence="8 14" id="KW-0106">Calcium</keyword>
<dbReference type="FunFam" id="2.60.40.60:FF:000024">
    <property type="entry name" value="FAT atypical cadherin 3"/>
    <property type="match status" value="1"/>
</dbReference>
<keyword evidence="3" id="KW-0245">EGF-like domain</keyword>
<evidence type="ECO:0000256" key="9">
    <source>
        <dbReference type="ARBA" id="ARBA00022889"/>
    </source>
</evidence>
<feature type="domain" description="Cadherin" evidence="15">
    <location>
        <begin position="463"/>
        <end position="546"/>
    </location>
</feature>